<evidence type="ECO:0000256" key="5">
    <source>
        <dbReference type="ARBA" id="ARBA00022989"/>
    </source>
</evidence>
<dbReference type="OrthoDB" id="1856718at2759"/>
<evidence type="ECO:0000313" key="9">
    <source>
        <dbReference type="EMBL" id="QDZ21129.1"/>
    </source>
</evidence>
<feature type="transmembrane region" description="Helical" evidence="8">
    <location>
        <begin position="246"/>
        <end position="266"/>
    </location>
</feature>
<name>A0A5B8ML54_9CHLO</name>
<evidence type="ECO:0000256" key="8">
    <source>
        <dbReference type="SAM" id="Phobius"/>
    </source>
</evidence>
<dbReference type="SUPFAM" id="SSF103473">
    <property type="entry name" value="MFS general substrate transporter"/>
    <property type="match status" value="1"/>
</dbReference>
<evidence type="ECO:0000256" key="7">
    <source>
        <dbReference type="SAM" id="MobiDB-lite"/>
    </source>
</evidence>
<keyword evidence="3" id="KW-0813">Transport</keyword>
<dbReference type="GO" id="GO:0005337">
    <property type="term" value="F:nucleoside transmembrane transporter activity"/>
    <property type="evidence" value="ECO:0007669"/>
    <property type="project" value="InterPro"/>
</dbReference>
<feature type="transmembrane region" description="Helical" evidence="8">
    <location>
        <begin position="414"/>
        <end position="432"/>
    </location>
</feature>
<dbReference type="PRINTS" id="PR01130">
    <property type="entry name" value="DERENTRNSPRT"/>
</dbReference>
<dbReference type="AlphaFoldDB" id="A0A5B8ML54"/>
<sequence>MKGAVAEYLNGNGGGGKYEHLGENLDEGEGLDDNIGKTYFEVELENGRGKGTEQQDGRSYVVHDGDDQGEGPRDERNLCYLAYFSLGTGVLFPFNAFITAVDYFQDLYPDQHVDRVFTVAYMFPNLVVLGLLLVNDLNLTYNKRIYSGFTLYLFCLFSVPLIDVALIGEESTGSTWNFTVAAVAICGLADGVAQGSVFGSAAVLPARYTQAVVSGTSVSGVVISVLRVLTKALISQDEAGLRRSTYLYFGVAGTFCVFCIFVQAALSKLPVYRHFMGLNAGDEEKAGLTQSDAGAEGQPVVEEEGSSIRQIFSRTWPLGLGLFFSYAVTLSIFPGFLAEDVESETLGDWYAIVLILGFNVMDFIGKSCPVYERFRLHSAVGLFMVSIFRCAFYILYILATFGPEFLKGEPLGPMYVSVITAFLGFSNGWLTSNCLMKAPSLVNHRDAEKTEMLMVWFLLLGLMVGALLGWLWLL</sequence>
<dbReference type="PANTHER" id="PTHR10332">
    <property type="entry name" value="EQUILIBRATIVE NUCLEOSIDE TRANSPORTER"/>
    <property type="match status" value="1"/>
</dbReference>
<evidence type="ECO:0000256" key="4">
    <source>
        <dbReference type="ARBA" id="ARBA00022692"/>
    </source>
</evidence>
<proteinExistence type="inferred from homology"/>
<feature type="transmembrane region" description="Helical" evidence="8">
    <location>
        <begin position="316"/>
        <end position="337"/>
    </location>
</feature>
<feature type="transmembrane region" description="Helical" evidence="8">
    <location>
        <begin position="180"/>
        <end position="204"/>
    </location>
</feature>
<feature type="transmembrane region" description="Helical" evidence="8">
    <location>
        <begin position="211"/>
        <end position="234"/>
    </location>
</feature>
<dbReference type="InterPro" id="IPR002259">
    <property type="entry name" value="Eqnu_transpt"/>
</dbReference>
<evidence type="ECO:0000256" key="3">
    <source>
        <dbReference type="ARBA" id="ARBA00022448"/>
    </source>
</evidence>
<dbReference type="GO" id="GO:0005886">
    <property type="term" value="C:plasma membrane"/>
    <property type="evidence" value="ECO:0007669"/>
    <property type="project" value="TreeGrafter"/>
</dbReference>
<keyword evidence="4 8" id="KW-0812">Transmembrane</keyword>
<dbReference type="PANTHER" id="PTHR10332:SF10">
    <property type="entry name" value="EQUILIBRATIVE NUCLEOSIDE TRANSPORTER 4"/>
    <property type="match status" value="1"/>
</dbReference>
<evidence type="ECO:0000313" key="10">
    <source>
        <dbReference type="Proteomes" id="UP000316726"/>
    </source>
</evidence>
<dbReference type="PIRSF" id="PIRSF016379">
    <property type="entry name" value="ENT"/>
    <property type="match status" value="1"/>
</dbReference>
<keyword evidence="6 8" id="KW-0472">Membrane</keyword>
<feature type="transmembrane region" description="Helical" evidence="8">
    <location>
        <begin position="349"/>
        <end position="368"/>
    </location>
</feature>
<protein>
    <submittedName>
        <fullName evidence="9">Equilibrative nucleoside transporter</fullName>
    </submittedName>
</protein>
<dbReference type="Proteomes" id="UP000316726">
    <property type="component" value="Chromosome 5"/>
</dbReference>
<evidence type="ECO:0000256" key="2">
    <source>
        <dbReference type="ARBA" id="ARBA00007965"/>
    </source>
</evidence>
<comment type="similarity">
    <text evidence="2">Belongs to the SLC29A/ENT transporter (TC 2.A.57) family.</text>
</comment>
<feature type="transmembrane region" description="Helical" evidence="8">
    <location>
        <begin position="118"/>
        <end position="137"/>
    </location>
</feature>
<keyword evidence="10" id="KW-1185">Reference proteome</keyword>
<dbReference type="Pfam" id="PF01733">
    <property type="entry name" value="Nucleoside_tran"/>
    <property type="match status" value="1"/>
</dbReference>
<dbReference type="InterPro" id="IPR036259">
    <property type="entry name" value="MFS_trans_sf"/>
</dbReference>
<feature type="transmembrane region" description="Helical" evidence="8">
    <location>
        <begin position="78"/>
        <end position="98"/>
    </location>
</feature>
<feature type="region of interest" description="Disordered" evidence="7">
    <location>
        <begin position="46"/>
        <end position="72"/>
    </location>
</feature>
<evidence type="ECO:0000256" key="6">
    <source>
        <dbReference type="ARBA" id="ARBA00023136"/>
    </source>
</evidence>
<gene>
    <name evidence="9" type="ORF">A3770_05p36470</name>
</gene>
<feature type="transmembrane region" description="Helical" evidence="8">
    <location>
        <begin position="380"/>
        <end position="402"/>
    </location>
</feature>
<feature type="transmembrane region" description="Helical" evidence="8">
    <location>
        <begin position="149"/>
        <end position="168"/>
    </location>
</feature>
<accession>A0A5B8ML54</accession>
<reference evidence="9 10" key="1">
    <citation type="submission" date="2018-07" db="EMBL/GenBank/DDBJ databases">
        <title>The complete nuclear genome of the prasinophyte Chloropicon primus (CCMP1205).</title>
        <authorList>
            <person name="Pombert J.-F."/>
            <person name="Otis C."/>
            <person name="Turmel M."/>
            <person name="Lemieux C."/>
        </authorList>
    </citation>
    <scope>NUCLEOTIDE SEQUENCE [LARGE SCALE GENOMIC DNA]</scope>
    <source>
        <strain evidence="9 10">CCMP1205</strain>
    </source>
</reference>
<feature type="transmembrane region" description="Helical" evidence="8">
    <location>
        <begin position="453"/>
        <end position="473"/>
    </location>
</feature>
<keyword evidence="5 8" id="KW-1133">Transmembrane helix</keyword>
<organism evidence="9 10">
    <name type="scientific">Chloropicon primus</name>
    <dbReference type="NCBI Taxonomy" id="1764295"/>
    <lineage>
        <taxon>Eukaryota</taxon>
        <taxon>Viridiplantae</taxon>
        <taxon>Chlorophyta</taxon>
        <taxon>Chloropicophyceae</taxon>
        <taxon>Chloropicales</taxon>
        <taxon>Chloropicaceae</taxon>
        <taxon>Chloropicon</taxon>
    </lineage>
</organism>
<comment type="subcellular location">
    <subcellularLocation>
        <location evidence="1">Membrane</location>
        <topology evidence="1">Multi-pass membrane protein</topology>
    </subcellularLocation>
</comment>
<dbReference type="EMBL" id="CP031038">
    <property type="protein sequence ID" value="QDZ21129.1"/>
    <property type="molecule type" value="Genomic_DNA"/>
</dbReference>
<evidence type="ECO:0000256" key="1">
    <source>
        <dbReference type="ARBA" id="ARBA00004141"/>
    </source>
</evidence>